<keyword evidence="2" id="KW-1185">Reference proteome</keyword>
<evidence type="ECO:0008006" key="3">
    <source>
        <dbReference type="Google" id="ProtNLM"/>
    </source>
</evidence>
<comment type="caution">
    <text evidence="1">The sequence shown here is derived from an EMBL/GenBank/DDBJ whole genome shotgun (WGS) entry which is preliminary data.</text>
</comment>
<dbReference type="EMBL" id="JAVRRD010000001">
    <property type="protein sequence ID" value="KAK5064437.1"/>
    <property type="molecule type" value="Genomic_DNA"/>
</dbReference>
<protein>
    <recommendedName>
        <fullName evidence="3">EthD domain-containing protein</fullName>
    </recommendedName>
</protein>
<reference evidence="1 2" key="1">
    <citation type="submission" date="2023-08" db="EMBL/GenBank/DDBJ databases">
        <title>Black Yeasts Isolated from many extreme environments.</title>
        <authorList>
            <person name="Coleine C."/>
            <person name="Stajich J.E."/>
            <person name="Selbmann L."/>
        </authorList>
    </citation>
    <scope>NUCLEOTIDE SEQUENCE [LARGE SCALE GENOMIC DNA]</scope>
    <source>
        <strain evidence="1 2">CCFEE 5792</strain>
    </source>
</reference>
<accession>A0AAV9NQG9</accession>
<dbReference type="AlphaFoldDB" id="A0AAV9NQG9"/>
<evidence type="ECO:0000313" key="2">
    <source>
        <dbReference type="Proteomes" id="UP001358417"/>
    </source>
</evidence>
<sequence>MPLPYFLHVNSRPKPDSGVDNKLWEKWYITEHLPDLVNSGTTKRAAFYRETFDFPLAPEERSPRAYLAVYQTDFEDALSSSEFANNVRHGSDLFPTKRETTENGDFDARNYKLIMDYDPKKTGESAPPFLVTVEMEPVDEADLDKWYQEEHLEMLSKMPGYRRSSRYVLGPKTPITLGEPGRFLALHELDDLHAASFSEESAAANTTPWSVKHIQGSKVFIARGWELLHSEGF</sequence>
<evidence type="ECO:0000313" key="1">
    <source>
        <dbReference type="EMBL" id="KAK5064437.1"/>
    </source>
</evidence>
<name>A0AAV9NQG9_9EURO</name>
<proteinExistence type="predicted"/>
<dbReference type="Proteomes" id="UP001358417">
    <property type="component" value="Unassembled WGS sequence"/>
</dbReference>
<organism evidence="1 2">
    <name type="scientific">Exophiala bonariae</name>
    <dbReference type="NCBI Taxonomy" id="1690606"/>
    <lineage>
        <taxon>Eukaryota</taxon>
        <taxon>Fungi</taxon>
        <taxon>Dikarya</taxon>
        <taxon>Ascomycota</taxon>
        <taxon>Pezizomycotina</taxon>
        <taxon>Eurotiomycetes</taxon>
        <taxon>Chaetothyriomycetidae</taxon>
        <taxon>Chaetothyriales</taxon>
        <taxon>Herpotrichiellaceae</taxon>
        <taxon>Exophiala</taxon>
    </lineage>
</organism>
<dbReference type="GeneID" id="89968492"/>
<gene>
    <name evidence="1" type="ORF">LTR84_000270</name>
</gene>
<dbReference type="RefSeq" id="XP_064711761.1">
    <property type="nucleotide sequence ID" value="XM_064843901.1"/>
</dbReference>